<accession>A0ABP1DU73</accession>
<keyword evidence="3" id="KW-1185">Reference proteome</keyword>
<dbReference type="Pfam" id="PF03061">
    <property type="entry name" value="4HBT"/>
    <property type="match status" value="1"/>
</dbReference>
<organism evidence="2 3">
    <name type="scientific">Somion occarium</name>
    <dbReference type="NCBI Taxonomy" id="3059160"/>
    <lineage>
        <taxon>Eukaryota</taxon>
        <taxon>Fungi</taxon>
        <taxon>Dikarya</taxon>
        <taxon>Basidiomycota</taxon>
        <taxon>Agaricomycotina</taxon>
        <taxon>Agaricomycetes</taxon>
        <taxon>Polyporales</taxon>
        <taxon>Cerrenaceae</taxon>
        <taxon>Somion</taxon>
    </lineage>
</organism>
<feature type="domain" description="Thioesterase" evidence="1">
    <location>
        <begin position="208"/>
        <end position="282"/>
    </location>
</feature>
<dbReference type="InterPro" id="IPR006683">
    <property type="entry name" value="Thioestr_dom"/>
</dbReference>
<dbReference type="PANTHER" id="PTHR47260:SF1">
    <property type="entry name" value="UPF0644 PROTEIN PB2B4.06"/>
    <property type="match status" value="1"/>
</dbReference>
<protein>
    <recommendedName>
        <fullName evidence="1">Thioesterase domain-containing protein</fullName>
    </recommendedName>
</protein>
<sequence length="333" mass="35811">MQRTLKSMGALPSMAKALDLDAGWTGPQHSPSTMLSAVARRQLLASKKLAHRRLHARLSSTSSNSSNPSGNISKYLGMASAASTLAAASYTAGSLYPPTIATYVSPRSAPPPPDPNAPESIAYVESLEDSLQTLSILEAHRQRDDARQWYETRPFVTLSEERRANSLTAGALRGPGKLALPPLVRAKRDESESWIFLHVGRGLCGHEGIIHGGLLATLLDESFGRIALLNLPDKVGVTANLNISYKAPTRADQFIVIKTRLVEQNGRKVTVSGCVEDLEGTVLVEATALFIQPKYAKLLNTKQIREIMGEPPIDEPLTEGTGSPFPAVVALDS</sequence>
<dbReference type="Proteomes" id="UP001497453">
    <property type="component" value="Chromosome 6"/>
</dbReference>
<evidence type="ECO:0000313" key="3">
    <source>
        <dbReference type="Proteomes" id="UP001497453"/>
    </source>
</evidence>
<proteinExistence type="predicted"/>
<dbReference type="InterPro" id="IPR052061">
    <property type="entry name" value="PTE-AB_protein"/>
</dbReference>
<dbReference type="CDD" id="cd03443">
    <property type="entry name" value="PaaI_thioesterase"/>
    <property type="match status" value="1"/>
</dbReference>
<dbReference type="SUPFAM" id="SSF54637">
    <property type="entry name" value="Thioesterase/thiol ester dehydrase-isomerase"/>
    <property type="match status" value="1"/>
</dbReference>
<evidence type="ECO:0000259" key="1">
    <source>
        <dbReference type="Pfam" id="PF03061"/>
    </source>
</evidence>
<dbReference type="InterPro" id="IPR029069">
    <property type="entry name" value="HotDog_dom_sf"/>
</dbReference>
<name>A0ABP1DU73_9APHY</name>
<dbReference type="PANTHER" id="PTHR47260">
    <property type="entry name" value="UPF0644 PROTEIN PB2B4.06"/>
    <property type="match status" value="1"/>
</dbReference>
<reference evidence="3" key="1">
    <citation type="submission" date="2024-04" db="EMBL/GenBank/DDBJ databases">
        <authorList>
            <person name="Shaw F."/>
            <person name="Minotto A."/>
        </authorList>
    </citation>
    <scope>NUCLEOTIDE SEQUENCE [LARGE SCALE GENOMIC DNA]</scope>
</reference>
<gene>
    <name evidence="2" type="ORF">GFSPODELE1_LOCUS7872</name>
</gene>
<dbReference type="EMBL" id="OZ037949">
    <property type="protein sequence ID" value="CAL1710534.1"/>
    <property type="molecule type" value="Genomic_DNA"/>
</dbReference>
<evidence type="ECO:0000313" key="2">
    <source>
        <dbReference type="EMBL" id="CAL1710534.1"/>
    </source>
</evidence>
<dbReference type="Gene3D" id="3.10.129.10">
    <property type="entry name" value="Hotdog Thioesterase"/>
    <property type="match status" value="1"/>
</dbReference>